<evidence type="ECO:0000256" key="2">
    <source>
        <dbReference type="ARBA" id="ARBA00022475"/>
    </source>
</evidence>
<feature type="transmembrane region" description="Helical" evidence="8">
    <location>
        <begin position="331"/>
        <end position="355"/>
    </location>
</feature>
<dbReference type="PANTHER" id="PTHR42682:SF4">
    <property type="entry name" value="NADH-UBIQUINONE_PLASTOQUINONE"/>
    <property type="match status" value="1"/>
</dbReference>
<feature type="transmembrane region" description="Helical" evidence="8">
    <location>
        <begin position="160"/>
        <end position="181"/>
    </location>
</feature>
<feature type="transmembrane region" description="Helical" evidence="8">
    <location>
        <begin position="206"/>
        <end position="226"/>
    </location>
</feature>
<evidence type="ECO:0000256" key="3">
    <source>
        <dbReference type="ARBA" id="ARBA00022692"/>
    </source>
</evidence>
<dbReference type="Proteomes" id="UP000199208">
    <property type="component" value="Unassembled WGS sequence"/>
</dbReference>
<dbReference type="GO" id="GO:0005886">
    <property type="term" value="C:plasma membrane"/>
    <property type="evidence" value="ECO:0007669"/>
    <property type="project" value="UniProtKB-SubCell"/>
</dbReference>
<dbReference type="EMBL" id="FMWL01000003">
    <property type="protein sequence ID" value="SCZ77613.1"/>
    <property type="molecule type" value="Genomic_DNA"/>
</dbReference>
<dbReference type="InterPro" id="IPR001750">
    <property type="entry name" value="ND/Mrp_TM"/>
</dbReference>
<keyword evidence="6 8" id="KW-0472">Membrane</keyword>
<dbReference type="PRINTS" id="PR01434">
    <property type="entry name" value="NADHDHGNASE5"/>
</dbReference>
<name>A0A1G5RU56_9FIRM</name>
<gene>
    <name evidence="10" type="ORF">SAMN03080599_00811</name>
</gene>
<keyword evidence="4 8" id="KW-1133">Transmembrane helix</keyword>
<feature type="domain" description="NADH:quinone oxidoreductase/Mrp antiporter transmembrane" evidence="9">
    <location>
        <begin position="124"/>
        <end position="425"/>
    </location>
</feature>
<dbReference type="PANTHER" id="PTHR42682">
    <property type="entry name" value="HYDROGENASE-4 COMPONENT F"/>
    <property type="match status" value="1"/>
</dbReference>
<evidence type="ECO:0000256" key="7">
    <source>
        <dbReference type="RuleBase" id="RU000320"/>
    </source>
</evidence>
<reference evidence="10 11" key="1">
    <citation type="submission" date="2016-10" db="EMBL/GenBank/DDBJ databases">
        <authorList>
            <person name="de Groot N.N."/>
        </authorList>
    </citation>
    <scope>NUCLEOTIDE SEQUENCE [LARGE SCALE GENOMIC DNA]</scope>
    <source>
        <strain evidence="10 11">DSM 2784</strain>
    </source>
</reference>
<dbReference type="Pfam" id="PF00361">
    <property type="entry name" value="Proton_antipo_M"/>
    <property type="match status" value="1"/>
</dbReference>
<keyword evidence="2" id="KW-1003">Cell membrane</keyword>
<keyword evidence="5" id="KW-0560">Oxidoreductase</keyword>
<dbReference type="InterPro" id="IPR052175">
    <property type="entry name" value="ComplexI-like_HydComp"/>
</dbReference>
<evidence type="ECO:0000256" key="6">
    <source>
        <dbReference type="ARBA" id="ARBA00023136"/>
    </source>
</evidence>
<evidence type="ECO:0000256" key="5">
    <source>
        <dbReference type="ARBA" id="ARBA00023002"/>
    </source>
</evidence>
<feature type="transmembrane region" description="Helical" evidence="8">
    <location>
        <begin position="33"/>
        <end position="55"/>
    </location>
</feature>
<proteinExistence type="predicted"/>
<organism evidence="10 11">
    <name type="scientific">Acidaminobacter hydrogenoformans DSM 2784</name>
    <dbReference type="NCBI Taxonomy" id="1120920"/>
    <lineage>
        <taxon>Bacteria</taxon>
        <taxon>Bacillati</taxon>
        <taxon>Bacillota</taxon>
        <taxon>Clostridia</taxon>
        <taxon>Peptostreptococcales</taxon>
        <taxon>Acidaminobacteraceae</taxon>
        <taxon>Acidaminobacter</taxon>
    </lineage>
</organism>
<dbReference type="AlphaFoldDB" id="A0A1G5RU56"/>
<dbReference type="STRING" id="1120920.SAMN03080599_00811"/>
<evidence type="ECO:0000259" key="9">
    <source>
        <dbReference type="Pfam" id="PF00361"/>
    </source>
</evidence>
<feature type="transmembrane region" description="Helical" evidence="8">
    <location>
        <begin position="238"/>
        <end position="261"/>
    </location>
</feature>
<dbReference type="OrthoDB" id="9807568at2"/>
<feature type="transmembrane region" description="Helical" evidence="8">
    <location>
        <begin position="107"/>
        <end position="125"/>
    </location>
</feature>
<evidence type="ECO:0000256" key="8">
    <source>
        <dbReference type="SAM" id="Phobius"/>
    </source>
</evidence>
<feature type="transmembrane region" description="Helical" evidence="8">
    <location>
        <begin position="6"/>
        <end position="26"/>
    </location>
</feature>
<protein>
    <submittedName>
        <fullName evidence="10">Multisubunit sodium/proton antiporter, MrpD subunit</fullName>
    </submittedName>
</protein>
<keyword evidence="11" id="KW-1185">Reference proteome</keyword>
<keyword evidence="3 7" id="KW-0812">Transmembrane</keyword>
<feature type="transmembrane region" description="Helical" evidence="8">
    <location>
        <begin position="460"/>
        <end position="478"/>
    </location>
</feature>
<feature type="transmembrane region" description="Helical" evidence="8">
    <location>
        <begin position="375"/>
        <end position="392"/>
    </location>
</feature>
<dbReference type="RefSeq" id="WP_092589617.1">
    <property type="nucleotide sequence ID" value="NZ_FMWL01000003.1"/>
</dbReference>
<feature type="transmembrane region" description="Helical" evidence="8">
    <location>
        <begin position="307"/>
        <end position="325"/>
    </location>
</feature>
<feature type="transmembrane region" description="Helical" evidence="8">
    <location>
        <begin position="412"/>
        <end position="439"/>
    </location>
</feature>
<comment type="subcellular location">
    <subcellularLocation>
        <location evidence="1">Cell membrane</location>
        <topology evidence="1">Multi-pass membrane protein</topology>
    </subcellularLocation>
    <subcellularLocation>
        <location evidence="7">Membrane</location>
        <topology evidence="7">Multi-pass membrane protein</topology>
    </subcellularLocation>
</comment>
<evidence type="ECO:0000313" key="11">
    <source>
        <dbReference type="Proteomes" id="UP000199208"/>
    </source>
</evidence>
<evidence type="ECO:0000313" key="10">
    <source>
        <dbReference type="EMBL" id="SCZ77613.1"/>
    </source>
</evidence>
<sequence length="494" mass="54243">MTYLIVLPIFLPWLASILATQSKIITEKRMKPFVAATVITNFVVLFTVVSVFPKVRLHLLMVNKFIDIYLRPDGLGILFGVLASLLWIFTTFYAFEYMKHENRVRQFFVFFLFTLGVTIGIAFSGNLFTLYIFYELLTLATFPLVIHAGSDEALSSGRKYIIYSFSGATLVLLGMLLVFSVTNDLSFVAGGIVTQSHIGGTDHSNFMMLLAGYLSLFLGFGVKAALAPFHAWLPNAMVAPTPVSALLHAVAVVKSGIFSLMRTTYFLFGPVSVAMLGASKFLLPIIVLTIVMGSLMALHQDNLKKRLAYSTISQLGYIILGIALLNEDAFIGALLHLINHAVIKITLFFVAGAIYYQTGFKYVHQLDGIGKRMKVTMFCFGLSVISLIGIPPTNGFVSKWYLALGALKAHNVLYAVALLLSAFLTAAYLLPIAVQAFFSKNETPELDAIAEGKSLDPADTMLLPIFLLTAIVVLLGIFPNPIINIVTRIAQEVF</sequence>
<accession>A0A1G5RU56</accession>
<evidence type="ECO:0000256" key="1">
    <source>
        <dbReference type="ARBA" id="ARBA00004651"/>
    </source>
</evidence>
<evidence type="ECO:0000256" key="4">
    <source>
        <dbReference type="ARBA" id="ARBA00022989"/>
    </source>
</evidence>
<dbReference type="GO" id="GO:0016491">
    <property type="term" value="F:oxidoreductase activity"/>
    <property type="evidence" value="ECO:0007669"/>
    <property type="project" value="UniProtKB-KW"/>
</dbReference>
<feature type="transmembrane region" description="Helical" evidence="8">
    <location>
        <begin position="75"/>
        <end position="95"/>
    </location>
</feature>